<keyword evidence="2" id="KW-1185">Reference proteome</keyword>
<reference evidence="1" key="1">
    <citation type="journal article" date="2014" name="Int. J. Syst. Evol. Microbiol.">
        <title>Complete genome sequence of Corynebacterium casei LMG S-19264T (=DSM 44701T), isolated from a smear-ripened cheese.</title>
        <authorList>
            <consortium name="US DOE Joint Genome Institute (JGI-PGF)"/>
            <person name="Walter F."/>
            <person name="Albersmeier A."/>
            <person name="Kalinowski J."/>
            <person name="Ruckert C."/>
        </authorList>
    </citation>
    <scope>NUCLEOTIDE SEQUENCE</scope>
    <source>
        <strain evidence="1">KCTC 12719</strain>
    </source>
</reference>
<sequence>MKKFLLLFMAFAVLSGCSPDDDSADSFLRVFVPVISAEFPDTFIAGQEYAIKVRYSPPTRCHRFDGMDYEINENEFFIGVANSFSPNDPSCNEEEGLTAETSFRFTPETNDFYIFNFWRGQDEEGEPLFLTIQVPVEPVASEHES</sequence>
<reference evidence="1" key="2">
    <citation type="submission" date="2020-09" db="EMBL/GenBank/DDBJ databases">
        <authorList>
            <person name="Sun Q."/>
            <person name="Kim S."/>
        </authorList>
    </citation>
    <scope>NUCLEOTIDE SEQUENCE</scope>
    <source>
        <strain evidence="1">KCTC 12719</strain>
    </source>
</reference>
<protein>
    <recommendedName>
        <fullName evidence="3">Lipoprotein</fullName>
    </recommendedName>
</protein>
<dbReference type="PROSITE" id="PS51257">
    <property type="entry name" value="PROKAR_LIPOPROTEIN"/>
    <property type="match status" value="1"/>
</dbReference>
<proteinExistence type="predicted"/>
<accession>A0A918SHV6</accession>
<evidence type="ECO:0008006" key="3">
    <source>
        <dbReference type="Google" id="ProtNLM"/>
    </source>
</evidence>
<dbReference type="AlphaFoldDB" id="A0A918SHV6"/>
<name>A0A918SHV6_9FLAO</name>
<evidence type="ECO:0000313" key="1">
    <source>
        <dbReference type="EMBL" id="GHA39251.1"/>
    </source>
</evidence>
<organism evidence="1 2">
    <name type="scientific">Salinimicrobium marinum</name>
    <dbReference type="NCBI Taxonomy" id="680283"/>
    <lineage>
        <taxon>Bacteria</taxon>
        <taxon>Pseudomonadati</taxon>
        <taxon>Bacteroidota</taxon>
        <taxon>Flavobacteriia</taxon>
        <taxon>Flavobacteriales</taxon>
        <taxon>Flavobacteriaceae</taxon>
        <taxon>Salinimicrobium</taxon>
    </lineage>
</organism>
<gene>
    <name evidence="1" type="ORF">GCM10007103_20890</name>
</gene>
<dbReference type="RefSeq" id="WP_189604693.1">
    <property type="nucleotide sequence ID" value="NZ_BMXB01000007.1"/>
</dbReference>
<dbReference type="EMBL" id="BMXB01000007">
    <property type="protein sequence ID" value="GHA39251.1"/>
    <property type="molecule type" value="Genomic_DNA"/>
</dbReference>
<evidence type="ECO:0000313" key="2">
    <source>
        <dbReference type="Proteomes" id="UP000610456"/>
    </source>
</evidence>
<dbReference type="Proteomes" id="UP000610456">
    <property type="component" value="Unassembled WGS sequence"/>
</dbReference>
<comment type="caution">
    <text evidence="1">The sequence shown here is derived from an EMBL/GenBank/DDBJ whole genome shotgun (WGS) entry which is preliminary data.</text>
</comment>